<feature type="compositionally biased region" description="Polar residues" evidence="1">
    <location>
        <begin position="366"/>
        <end position="375"/>
    </location>
</feature>
<evidence type="ECO:0000259" key="3">
    <source>
        <dbReference type="Pfam" id="PF19318"/>
    </source>
</evidence>
<organism evidence="4 5">
    <name type="scientific">Amphimedon queenslandica</name>
    <name type="common">Sponge</name>
    <dbReference type="NCBI Taxonomy" id="400682"/>
    <lineage>
        <taxon>Eukaryota</taxon>
        <taxon>Metazoa</taxon>
        <taxon>Porifera</taxon>
        <taxon>Demospongiae</taxon>
        <taxon>Heteroscleromorpha</taxon>
        <taxon>Haplosclerida</taxon>
        <taxon>Niphatidae</taxon>
        <taxon>Amphimedon</taxon>
    </lineage>
</organism>
<dbReference type="GO" id="GO:0000209">
    <property type="term" value="P:protein polyubiquitination"/>
    <property type="evidence" value="ECO:0007669"/>
    <property type="project" value="TreeGrafter"/>
</dbReference>
<sequence length="451" mass="50510">MADVINSAYDPLLQSYHTSSLTVDGYGMSNLFSMERAHRSKGMLLERFIRSPVMLSAQFKFPLQLLYILIELRLDINDIIKLTVGTSKEVRAIKNSFSVRRDEGDINSIIMLVFSDPTKLDSVCLPEAVPGSELCTKYTNSQRLTVNNVSQSSPPLPISTPIHVGRGVITSDININILHWTGHKPLLIKSLELWTQLPMNDRRHGDSTIGPCKLFEDFKQLLINRETAGCDRCRPAVPLVYNSNIREERGKRKREREKEEIPINKELKLADPPLQYMDSITHNLMTLPVLLPSGYYVDQSTVDKSIELDTMNGRPPTDPFTGIPYTSRPAFCPLLKTSIDEYVSSIEGQVERTVGTAEDILKHKQMLNNRASSNDESVDKPIERRRTLSSKKPASSERAVMQDDAHSSIGKVNEVDITHERLVTDSLDLALSSLFPPSLPSPPSSSNAPEL</sequence>
<dbReference type="CDD" id="cd16660">
    <property type="entry name" value="RING-Ubox_RNF37"/>
    <property type="match status" value="1"/>
</dbReference>
<keyword evidence="5" id="KW-1185">Reference proteome</keyword>
<dbReference type="Gene3D" id="3.30.40.10">
    <property type="entry name" value="Zinc/RING finger domain, C3HC4 (zinc finger)"/>
    <property type="match status" value="1"/>
</dbReference>
<dbReference type="EnsemblMetazoa" id="XM_020008869.1">
    <property type="protein sequence ID" value="XP_019864428.1"/>
    <property type="gene ID" value="LOC105316637"/>
</dbReference>
<dbReference type="InterPro" id="IPR013083">
    <property type="entry name" value="Znf_RING/FYVE/PHD"/>
</dbReference>
<evidence type="ECO:0000313" key="4">
    <source>
        <dbReference type="EnsemblMetazoa" id="XP_019864428.1"/>
    </source>
</evidence>
<dbReference type="InterPro" id="IPR039847">
    <property type="entry name" value="Ubox5"/>
</dbReference>
<dbReference type="KEGG" id="aqu:105316637"/>
<dbReference type="InterPro" id="IPR045696">
    <property type="entry name" value="Ubox5_N"/>
</dbReference>
<evidence type="ECO:0008006" key="6">
    <source>
        <dbReference type="Google" id="ProtNLM"/>
    </source>
</evidence>
<reference evidence="4" key="2">
    <citation type="submission" date="2024-06" db="UniProtKB">
        <authorList>
            <consortium name="EnsemblMetazoa"/>
        </authorList>
    </citation>
    <scope>IDENTIFICATION</scope>
</reference>
<dbReference type="PANTHER" id="PTHR13492">
    <property type="entry name" value="RING FINGER PROTEIN 37"/>
    <property type="match status" value="1"/>
</dbReference>
<evidence type="ECO:0000256" key="1">
    <source>
        <dbReference type="SAM" id="MobiDB-lite"/>
    </source>
</evidence>
<feature type="domain" description="U-box" evidence="2">
    <location>
        <begin position="275"/>
        <end position="344"/>
    </location>
</feature>
<dbReference type="InterPro" id="IPR003613">
    <property type="entry name" value="Ubox_domain"/>
</dbReference>
<dbReference type="GO" id="GO:0034450">
    <property type="term" value="F:ubiquitin-ubiquitin ligase activity"/>
    <property type="evidence" value="ECO:0007669"/>
    <property type="project" value="TreeGrafter"/>
</dbReference>
<dbReference type="RefSeq" id="XP_019864428.1">
    <property type="nucleotide sequence ID" value="XM_020008869.1"/>
</dbReference>
<proteinExistence type="predicted"/>
<reference evidence="5" key="1">
    <citation type="journal article" date="2010" name="Nature">
        <title>The Amphimedon queenslandica genome and the evolution of animal complexity.</title>
        <authorList>
            <person name="Srivastava M."/>
            <person name="Simakov O."/>
            <person name="Chapman J."/>
            <person name="Fahey B."/>
            <person name="Gauthier M.E."/>
            <person name="Mitros T."/>
            <person name="Richards G.S."/>
            <person name="Conaco C."/>
            <person name="Dacre M."/>
            <person name="Hellsten U."/>
            <person name="Larroux C."/>
            <person name="Putnam N.H."/>
            <person name="Stanke M."/>
            <person name="Adamska M."/>
            <person name="Darling A."/>
            <person name="Degnan S.M."/>
            <person name="Oakley T.H."/>
            <person name="Plachetzki D.C."/>
            <person name="Zhai Y."/>
            <person name="Adamski M."/>
            <person name="Calcino A."/>
            <person name="Cummins S.F."/>
            <person name="Goodstein D.M."/>
            <person name="Harris C."/>
            <person name="Jackson D.J."/>
            <person name="Leys S.P."/>
            <person name="Shu S."/>
            <person name="Woodcroft B.J."/>
            <person name="Vervoort M."/>
            <person name="Kosik K.S."/>
            <person name="Manning G."/>
            <person name="Degnan B.M."/>
            <person name="Rokhsar D.S."/>
        </authorList>
    </citation>
    <scope>NUCLEOTIDE SEQUENCE [LARGE SCALE GENOMIC DNA]</scope>
</reference>
<dbReference type="Pfam" id="PF04564">
    <property type="entry name" value="U-box"/>
    <property type="match status" value="1"/>
</dbReference>
<dbReference type="Pfam" id="PF19318">
    <property type="entry name" value="DUF5918"/>
    <property type="match status" value="1"/>
</dbReference>
<dbReference type="AlphaFoldDB" id="A0AAN0K4H0"/>
<dbReference type="PANTHER" id="PTHR13492:SF2">
    <property type="entry name" value="RING FINGER PROTEIN 37"/>
    <property type="match status" value="1"/>
</dbReference>
<dbReference type="GO" id="GO:0031625">
    <property type="term" value="F:ubiquitin protein ligase binding"/>
    <property type="evidence" value="ECO:0007669"/>
    <property type="project" value="TreeGrafter"/>
</dbReference>
<evidence type="ECO:0000259" key="2">
    <source>
        <dbReference type="Pfam" id="PF04564"/>
    </source>
</evidence>
<feature type="domain" description="RING finger protein 37 N-terminal" evidence="3">
    <location>
        <begin position="14"/>
        <end position="91"/>
    </location>
</feature>
<dbReference type="InterPro" id="IPR039925">
    <property type="entry name" value="RNF37_RING-Ubox"/>
</dbReference>
<feature type="compositionally biased region" description="Basic and acidic residues" evidence="1">
    <location>
        <begin position="377"/>
        <end position="386"/>
    </location>
</feature>
<accession>A0AAN0K4H0</accession>
<dbReference type="SUPFAM" id="SSF57850">
    <property type="entry name" value="RING/U-box"/>
    <property type="match status" value="1"/>
</dbReference>
<dbReference type="Proteomes" id="UP000007879">
    <property type="component" value="Unassembled WGS sequence"/>
</dbReference>
<dbReference type="GeneID" id="105316637"/>
<evidence type="ECO:0000313" key="5">
    <source>
        <dbReference type="Proteomes" id="UP000007879"/>
    </source>
</evidence>
<name>A0AAN0K4H0_AMPQE</name>
<protein>
    <recommendedName>
        <fullName evidence="6">U-box domain-containing protein</fullName>
    </recommendedName>
</protein>
<dbReference type="GO" id="GO:0005634">
    <property type="term" value="C:nucleus"/>
    <property type="evidence" value="ECO:0007669"/>
    <property type="project" value="TreeGrafter"/>
</dbReference>
<feature type="region of interest" description="Disordered" evidence="1">
    <location>
        <begin position="365"/>
        <end position="407"/>
    </location>
</feature>